<protein>
    <submittedName>
        <fullName evidence="2">Uncharacterized protein</fullName>
    </submittedName>
</protein>
<dbReference type="EMBL" id="PGXC01000038">
    <property type="protein sequence ID" value="PKK88657.1"/>
    <property type="molecule type" value="Genomic_DNA"/>
</dbReference>
<feature type="transmembrane region" description="Helical" evidence="1">
    <location>
        <begin position="232"/>
        <end position="250"/>
    </location>
</feature>
<feature type="transmembrane region" description="Helical" evidence="1">
    <location>
        <begin position="659"/>
        <end position="681"/>
    </location>
</feature>
<keyword evidence="1" id="KW-0472">Membrane</keyword>
<feature type="transmembrane region" description="Helical" evidence="1">
    <location>
        <begin position="544"/>
        <end position="565"/>
    </location>
</feature>
<keyword evidence="1" id="KW-1133">Transmembrane helix</keyword>
<dbReference type="Proteomes" id="UP000233256">
    <property type="component" value="Unassembled WGS sequence"/>
</dbReference>
<comment type="caution">
    <text evidence="2">The sequence shown here is derived from an EMBL/GenBank/DDBJ whole genome shotgun (WGS) entry which is preliminary data.</text>
</comment>
<keyword evidence="1" id="KW-0812">Transmembrane</keyword>
<feature type="transmembrane region" description="Helical" evidence="1">
    <location>
        <begin position="380"/>
        <end position="404"/>
    </location>
</feature>
<feature type="transmembrane region" description="Helical" evidence="1">
    <location>
        <begin position="631"/>
        <end position="647"/>
    </location>
</feature>
<name>A0A2N1PJZ4_9BACT</name>
<organism evidence="2 3">
    <name type="scientific">Candidatus Wallbacteria bacterium HGW-Wallbacteria-1</name>
    <dbReference type="NCBI Taxonomy" id="2013854"/>
    <lineage>
        <taxon>Bacteria</taxon>
        <taxon>Candidatus Walliibacteriota</taxon>
    </lineage>
</organism>
<reference evidence="2 3" key="1">
    <citation type="journal article" date="2017" name="ISME J.">
        <title>Potential for microbial H2 and metal transformations associated with novel bacteria and archaea in deep terrestrial subsurface sediments.</title>
        <authorList>
            <person name="Hernsdorf A.W."/>
            <person name="Amano Y."/>
            <person name="Miyakawa K."/>
            <person name="Ise K."/>
            <person name="Suzuki Y."/>
            <person name="Anantharaman K."/>
            <person name="Probst A."/>
            <person name="Burstein D."/>
            <person name="Thomas B.C."/>
            <person name="Banfield J.F."/>
        </authorList>
    </citation>
    <scope>NUCLEOTIDE SEQUENCE [LARGE SCALE GENOMIC DNA]</scope>
    <source>
        <strain evidence="2">HGW-Wallbacteria-1</strain>
    </source>
</reference>
<gene>
    <name evidence="2" type="ORF">CVV64_17870</name>
</gene>
<accession>A0A2N1PJZ4</accession>
<feature type="transmembrane region" description="Helical" evidence="1">
    <location>
        <begin position="607"/>
        <end position="625"/>
    </location>
</feature>
<feature type="transmembrane region" description="Helical" evidence="1">
    <location>
        <begin position="159"/>
        <end position="178"/>
    </location>
</feature>
<feature type="transmembrane region" description="Helical" evidence="1">
    <location>
        <begin position="283"/>
        <end position="306"/>
    </location>
</feature>
<feature type="transmembrane region" description="Helical" evidence="1">
    <location>
        <begin position="190"/>
        <end position="212"/>
    </location>
</feature>
<evidence type="ECO:0000256" key="1">
    <source>
        <dbReference type="SAM" id="Phobius"/>
    </source>
</evidence>
<feature type="transmembrane region" description="Helical" evidence="1">
    <location>
        <begin position="12"/>
        <end position="33"/>
    </location>
</feature>
<evidence type="ECO:0000313" key="3">
    <source>
        <dbReference type="Proteomes" id="UP000233256"/>
    </source>
</evidence>
<feature type="transmembrane region" description="Helical" evidence="1">
    <location>
        <begin position="687"/>
        <end position="709"/>
    </location>
</feature>
<evidence type="ECO:0000313" key="2">
    <source>
        <dbReference type="EMBL" id="PKK88657.1"/>
    </source>
</evidence>
<proteinExistence type="predicted"/>
<dbReference type="AlphaFoldDB" id="A0A2N1PJZ4"/>
<sequence>MGAEAAHKAHKAHKAGIMIFGLSILILMFSFSVHASGRPSPDKVCISNLRTLDSAIEMYAMDRNASGPLFSEGISVEIGGEVLSKLEKAGMGTIIRRIPDECHYTLHWQNPSGAGTGAGTGTGTGNSGYHYSKCSRHGTVTSFTKVSENANNREAFRLTYVKISLLSLFVAFLMMLRIRRMIGGYQSGDWIQGLAVLWPMTCFLICFFITFFSTYSRGQSGLRQAYWSNLEYLMVGSALVLTISVIAGALRRSVFMSLCRRELKWVLLTLLFSIFLLKRGGDLAIGLLLIAPVMFISTIMGVFAMAKESVKPSVRAGSSGSAISSAASALPSAISGEGVRAGELLRISNSERLLLVAGKSVGKSAVRSAGSSEEPKPGKLIIAAAGLLTLLFMYFALLMAGRFINGNEVGIQSSVARSRLENCKASMNRIKAICEPLRNAVRAGRVMDRIELTSYDRNQKIDMIIPLSRENMDRAGVLSDEPRLEEMKILDEKCFEGGKYEAVFLHDRNIRIKCSVHGRIDSAFMRVPCQMPLNPDEAKKANTLFVMALAVTFFPWLAALILGLITRKSRWIRWNLLKIPAGGEIGPGESRGMGIFGVLKQEWPCSLMLLAAGLAMSMLNARFMLETIRNLDPVLLSLIAMIALLFVPPSQGAPSFFPACRSVVFWFVLALLICLFASPYMGMDVNVLGFGAAGLICMVIVGACVVELARKIYQKY</sequence>